<dbReference type="EMBL" id="CP002047">
    <property type="protein sequence ID" value="ADI11737.1"/>
    <property type="molecule type" value="Genomic_DNA"/>
</dbReference>
<evidence type="ECO:0000313" key="1">
    <source>
        <dbReference type="EMBL" id="ADI11737.1"/>
    </source>
</evidence>
<name>D7BW27_STRBB</name>
<sequence>MTTRADEMPYRFANGGGPLLVTRRKRDRAAPEVSASVAAAACVVPSSGMVTTAEEAMEPRTALRDVRPAFPNGGVAGRPRIDGSLSVVRHMAGGSSAVGRS</sequence>
<keyword evidence="2" id="KW-1185">Reference proteome</keyword>
<dbReference type="KEGG" id="sbh:SBI_08619"/>
<protein>
    <submittedName>
        <fullName evidence="1">Uncharacterized protein</fullName>
    </submittedName>
</protein>
<dbReference type="AlphaFoldDB" id="D7BW27"/>
<reference evidence="1 2" key="1">
    <citation type="journal article" date="2010" name="J. Bacteriol.">
        <title>Genome sequence of the milbemycin-producing bacterium Streptomyces bingchenggensis.</title>
        <authorList>
            <person name="Wang X.J."/>
            <person name="Yan Y.J."/>
            <person name="Zhang B."/>
            <person name="An J."/>
            <person name="Wang J.J."/>
            <person name="Tian J."/>
            <person name="Jiang L."/>
            <person name="Chen Y.H."/>
            <person name="Huang S.X."/>
            <person name="Yin M."/>
            <person name="Zhang J."/>
            <person name="Gao A.L."/>
            <person name="Liu C.X."/>
            <person name="Zhu Z.X."/>
            <person name="Xiang W.S."/>
        </authorList>
    </citation>
    <scope>NUCLEOTIDE SEQUENCE [LARGE SCALE GENOMIC DNA]</scope>
    <source>
        <strain evidence="1 2">BCW-1</strain>
    </source>
</reference>
<accession>D7BW27</accession>
<dbReference type="HOGENOM" id="CLU_2289988_0_0_11"/>
<proteinExistence type="predicted"/>
<gene>
    <name evidence="1" type="ordered locus">SBI_08619</name>
</gene>
<dbReference type="Proteomes" id="UP000000377">
    <property type="component" value="Chromosome"/>
</dbReference>
<organism evidence="1 2">
    <name type="scientific">Streptomyces bingchenggensis (strain BCW-1)</name>
    <dbReference type="NCBI Taxonomy" id="749414"/>
    <lineage>
        <taxon>Bacteria</taxon>
        <taxon>Bacillati</taxon>
        <taxon>Actinomycetota</taxon>
        <taxon>Actinomycetes</taxon>
        <taxon>Kitasatosporales</taxon>
        <taxon>Streptomycetaceae</taxon>
        <taxon>Streptomyces</taxon>
    </lineage>
</organism>
<evidence type="ECO:0000313" key="2">
    <source>
        <dbReference type="Proteomes" id="UP000000377"/>
    </source>
</evidence>